<gene>
    <name evidence="2" type="ORF">MA03_02390</name>
</gene>
<protein>
    <recommendedName>
        <fullName evidence="4">ABC transporter substrate-binding protein</fullName>
    </recommendedName>
</protein>
<dbReference type="InterPro" id="IPR006059">
    <property type="entry name" value="SBP"/>
</dbReference>
<dbReference type="SUPFAM" id="SSF53850">
    <property type="entry name" value="Periplasmic binding protein-like II"/>
    <property type="match status" value="1"/>
</dbReference>
<feature type="transmembrane region" description="Helical" evidence="1">
    <location>
        <begin position="24"/>
        <end position="45"/>
    </location>
</feature>
<evidence type="ECO:0000313" key="3">
    <source>
        <dbReference type="Proteomes" id="UP000067434"/>
    </source>
</evidence>
<dbReference type="AlphaFoldDB" id="A0A0F7CKW1"/>
<keyword evidence="3" id="KW-1185">Reference proteome</keyword>
<dbReference type="PANTHER" id="PTHR42779">
    <property type="entry name" value="PROTEIN YNJB"/>
    <property type="match status" value="1"/>
</dbReference>
<organism evidence="2 3">
    <name type="scientific">Infirmifilum uzonense</name>
    <dbReference type="NCBI Taxonomy" id="1550241"/>
    <lineage>
        <taxon>Archaea</taxon>
        <taxon>Thermoproteota</taxon>
        <taxon>Thermoprotei</taxon>
        <taxon>Thermofilales</taxon>
        <taxon>Thermofilaceae</taxon>
        <taxon>Infirmifilum</taxon>
    </lineage>
</organism>
<dbReference type="PANTHER" id="PTHR42779:SF1">
    <property type="entry name" value="PROTEIN YNJB"/>
    <property type="match status" value="1"/>
</dbReference>
<evidence type="ECO:0000256" key="1">
    <source>
        <dbReference type="SAM" id="Phobius"/>
    </source>
</evidence>
<sequence length="458" mass="52365">MNNEKLIRYDLKIFLVAGQQPKNYITLAAIAVIFLILGYALALLVTPKPSVTTPQGSVTYNLPLNERTVYVYNWSQIESLAKQEGKVVFAIFGGTHEQDVFNHVCQNFQAKYGIQCQVVLGDWYSTVQSLIADKQAGKTVGQYDVVFLWSLPFKMAKENGVVWDVNLREIIPNAKKVPLLANMFGTDMYPTDGRYIPIVWWQVVMLYRKDILGQWPNADVPKSLDQLLDWVKNHPGKFTYCDPNKGGSGHTFLMALLYSQYGYDKFAFAGYSEQRAHDIMYSPGKSGMNFWDYLNEIEKYMYQPGNYPQGNVAAIQLFEAGEVWLEPQWIDTVLAEINEGRLKPEWVGMYIPDPGMPEPWDGVIVAFNAPHKAAALLFINYLIEDETQAYIAANEGTFPVVPNAWNLVPADVKANPAWPVNIPYGSFEKWFFYGPFYFRHAEYMNYMMQKWVDEVAKK</sequence>
<dbReference type="EMBL" id="CP009961">
    <property type="protein sequence ID" value="AKG38351.1"/>
    <property type="molecule type" value="Genomic_DNA"/>
</dbReference>
<dbReference type="Pfam" id="PF13416">
    <property type="entry name" value="SBP_bac_8"/>
    <property type="match status" value="1"/>
</dbReference>
<evidence type="ECO:0000313" key="2">
    <source>
        <dbReference type="EMBL" id="AKG38351.1"/>
    </source>
</evidence>
<proteinExistence type="predicted"/>
<keyword evidence="1" id="KW-1133">Transmembrane helix</keyword>
<dbReference type="KEGG" id="thf:MA03_02390"/>
<dbReference type="STRING" id="1550241.MA03_02390"/>
<evidence type="ECO:0008006" key="4">
    <source>
        <dbReference type="Google" id="ProtNLM"/>
    </source>
</evidence>
<dbReference type="Gene3D" id="3.40.190.10">
    <property type="entry name" value="Periplasmic binding protein-like II"/>
    <property type="match status" value="2"/>
</dbReference>
<keyword evidence="1" id="KW-0472">Membrane</keyword>
<dbReference type="PATRIC" id="fig|1550241.5.peg.490"/>
<accession>A0A0F7CKW1</accession>
<reference evidence="2 3" key="1">
    <citation type="journal article" date="2015" name="Stand. Genomic Sci.">
        <title>Complete genome sequence of and proposal of Thermofilum uzonense sp. nov. a novel hyperthermophilic crenarchaeon and emended description of the genus Thermofilum.</title>
        <authorList>
            <person name="Toshchakov S.V."/>
            <person name="Korzhenkov A.A."/>
            <person name="Samarov N.I."/>
            <person name="Mazunin I.O."/>
            <person name="Mozhey O.I."/>
            <person name="Shmyr I.S."/>
            <person name="Derbikova K.S."/>
            <person name="Taranov E.A."/>
            <person name="Dominova I.N."/>
            <person name="Bonch-Osmolovskaya E.A."/>
            <person name="Patrushev M.V."/>
            <person name="Podosokorskaya O.A."/>
            <person name="Kublanov I.V."/>
        </authorList>
    </citation>
    <scope>NUCLEOTIDE SEQUENCE [LARGE SCALE GENOMIC DNA]</scope>
    <source>
        <strain evidence="2 3">1807-2</strain>
    </source>
</reference>
<keyword evidence="1" id="KW-0812">Transmembrane</keyword>
<dbReference type="Proteomes" id="UP000067434">
    <property type="component" value="Chromosome"/>
</dbReference>
<dbReference type="HOGENOM" id="CLU_603600_0_0_2"/>
<name>A0A0F7CKW1_9CREN</name>